<dbReference type="InterPro" id="IPR013766">
    <property type="entry name" value="Thioredoxin_domain"/>
</dbReference>
<dbReference type="EMBL" id="CP001751">
    <property type="protein sequence ID" value="ADE39352.1"/>
    <property type="molecule type" value="Genomic_DNA"/>
</dbReference>
<evidence type="ECO:0000256" key="2">
    <source>
        <dbReference type="ARBA" id="ARBA00022862"/>
    </source>
</evidence>
<dbReference type="InterPro" id="IPR037944">
    <property type="entry name" value="PRX5-like"/>
</dbReference>
<dbReference type="GO" id="GO:0005737">
    <property type="term" value="C:cytoplasm"/>
    <property type="evidence" value="ECO:0007669"/>
    <property type="project" value="TreeGrafter"/>
</dbReference>
<accession>D5BSV5</accession>
<dbReference type="GO" id="GO:0045454">
    <property type="term" value="P:cell redox homeostasis"/>
    <property type="evidence" value="ECO:0007669"/>
    <property type="project" value="TreeGrafter"/>
</dbReference>
<organism evidence="8 9">
    <name type="scientific">Puniceispirillum marinum (strain IMCC1322)</name>
    <dbReference type="NCBI Taxonomy" id="488538"/>
    <lineage>
        <taxon>Bacteria</taxon>
        <taxon>Pseudomonadati</taxon>
        <taxon>Pseudomonadota</taxon>
        <taxon>Alphaproteobacteria</taxon>
        <taxon>Candidatus Puniceispirillales</taxon>
        <taxon>Candidatus Puniceispirillaceae</taxon>
        <taxon>Candidatus Puniceispirillum</taxon>
    </lineage>
</organism>
<comment type="catalytic activity">
    <reaction evidence="6">
        <text>a hydroperoxide + 2 glutathione = an alcohol + glutathione disulfide + H2O</text>
        <dbReference type="Rhea" id="RHEA:62632"/>
        <dbReference type="ChEBI" id="CHEBI:15377"/>
        <dbReference type="ChEBI" id="CHEBI:30879"/>
        <dbReference type="ChEBI" id="CHEBI:35924"/>
        <dbReference type="ChEBI" id="CHEBI:57925"/>
        <dbReference type="ChEBI" id="CHEBI:58297"/>
        <dbReference type="EC" id="1.11.1.27"/>
    </reaction>
</comment>
<dbReference type="GO" id="GO:0042744">
    <property type="term" value="P:hydrogen peroxide catabolic process"/>
    <property type="evidence" value="ECO:0007669"/>
    <property type="project" value="TreeGrafter"/>
</dbReference>
<dbReference type="Pfam" id="PF08534">
    <property type="entry name" value="Redoxin"/>
    <property type="match status" value="1"/>
</dbReference>
<keyword evidence="1 6" id="KW-0575">Peroxidase</keyword>
<evidence type="ECO:0000313" key="8">
    <source>
        <dbReference type="EMBL" id="ADE39352.1"/>
    </source>
</evidence>
<dbReference type="KEGG" id="apb:SAR116_1109"/>
<dbReference type="EC" id="1.11.1.27" evidence="6"/>
<evidence type="ECO:0000256" key="1">
    <source>
        <dbReference type="ARBA" id="ARBA00022559"/>
    </source>
</evidence>
<evidence type="ECO:0000313" key="9">
    <source>
        <dbReference type="Proteomes" id="UP000007460"/>
    </source>
</evidence>
<dbReference type="Proteomes" id="UP000007460">
    <property type="component" value="Chromosome"/>
</dbReference>
<name>D5BSV5_PUNMI</name>
<feature type="domain" description="Thioredoxin" evidence="7">
    <location>
        <begin position="3"/>
        <end position="161"/>
    </location>
</feature>
<keyword evidence="4 6" id="KW-0676">Redox-active center</keyword>
<keyword evidence="9" id="KW-1185">Reference proteome</keyword>
<dbReference type="OrthoDB" id="9800621at2"/>
<dbReference type="AlphaFoldDB" id="D5BSV5"/>
<dbReference type="HOGENOM" id="CLU_072440_1_2_5"/>
<gene>
    <name evidence="8" type="ordered locus">SAR116_1109</name>
</gene>
<evidence type="ECO:0000259" key="7">
    <source>
        <dbReference type="PROSITE" id="PS51352"/>
    </source>
</evidence>
<dbReference type="GO" id="GO:0034599">
    <property type="term" value="P:cellular response to oxidative stress"/>
    <property type="evidence" value="ECO:0007669"/>
    <property type="project" value="InterPro"/>
</dbReference>
<dbReference type="PROSITE" id="PS51352">
    <property type="entry name" value="THIOREDOXIN_2"/>
    <property type="match status" value="1"/>
</dbReference>
<evidence type="ECO:0000256" key="3">
    <source>
        <dbReference type="ARBA" id="ARBA00023002"/>
    </source>
</evidence>
<dbReference type="CDD" id="cd03013">
    <property type="entry name" value="PRX5_like"/>
    <property type="match status" value="1"/>
</dbReference>
<dbReference type="Gene3D" id="3.40.30.10">
    <property type="entry name" value="Glutaredoxin"/>
    <property type="match status" value="1"/>
</dbReference>
<keyword evidence="3 6" id="KW-0560">Oxidoreductase</keyword>
<feature type="active site" description="Cysteine sulfenic acid (-SOH) intermediate" evidence="5">
    <location>
        <position position="49"/>
    </location>
</feature>
<dbReference type="SUPFAM" id="SSF52833">
    <property type="entry name" value="Thioredoxin-like"/>
    <property type="match status" value="1"/>
</dbReference>
<dbReference type="STRING" id="488538.SAR116_1109"/>
<sequence>MTIVAGQNMPSANFQIKSDEGINAFSTDDYFKDCRVVMFAVPGAFTPTCSARHMPSYLEHADALKQAGIDKIACLSINDAHVMHAWGETNQADGIIDMIADMDGSFSRALGIEVNMGAILGKRATRCAMIVDNGLVTHVLMEEPGEFVVSSAENVLATLNA</sequence>
<dbReference type="FunFam" id="3.40.30.10:FF:000020">
    <property type="entry name" value="Peroxiredoxin"/>
    <property type="match status" value="1"/>
</dbReference>
<reference evidence="8 9" key="1">
    <citation type="journal article" date="2010" name="J. Bacteriol.">
        <title>Complete genome sequence of "Candidatus Puniceispirillum marinum" IMCC1322, a representative of the SAR116 clade in the Alphaproteobacteria.</title>
        <authorList>
            <person name="Oh H.M."/>
            <person name="Kwon K.K."/>
            <person name="Kang I."/>
            <person name="Kang S.G."/>
            <person name="Lee J.H."/>
            <person name="Kim S.J."/>
            <person name="Cho J.C."/>
        </authorList>
    </citation>
    <scope>NUCLEOTIDE SEQUENCE [LARGE SCALE GENOMIC DNA]</scope>
    <source>
        <strain evidence="8 9">IMCC1322</strain>
    </source>
</reference>
<comment type="function">
    <text evidence="6">Thiol-specific peroxidase that catalyzes the reduction of hydrogen peroxide and organic hydroperoxides to water and alcohols, respectively. Plays a role in cell protection against oxidative stress by detoxifying peroxides.</text>
</comment>
<dbReference type="PANTHER" id="PTHR10430:SF16">
    <property type="entry name" value="PEROXIREDOXIN-5, MITOCHONDRIAL"/>
    <property type="match status" value="1"/>
</dbReference>
<dbReference type="RefSeq" id="WP_013045981.1">
    <property type="nucleotide sequence ID" value="NC_014010.1"/>
</dbReference>
<comment type="similarity">
    <text evidence="6">Belongs to the peroxiredoxin family. Prx5 subfamily.</text>
</comment>
<keyword evidence="2 6" id="KW-0049">Antioxidant</keyword>
<protein>
    <recommendedName>
        <fullName evidence="6">Glutathione-dependent peroxiredoxin</fullName>
        <ecNumber evidence="6">1.11.1.27</ecNumber>
    </recommendedName>
</protein>
<dbReference type="InterPro" id="IPR036249">
    <property type="entry name" value="Thioredoxin-like_sf"/>
</dbReference>
<dbReference type="InterPro" id="IPR013740">
    <property type="entry name" value="Redoxin"/>
</dbReference>
<dbReference type="GO" id="GO:0008379">
    <property type="term" value="F:thioredoxin peroxidase activity"/>
    <property type="evidence" value="ECO:0007669"/>
    <property type="project" value="InterPro"/>
</dbReference>
<evidence type="ECO:0000256" key="6">
    <source>
        <dbReference type="RuleBase" id="RU366011"/>
    </source>
</evidence>
<dbReference type="eggNOG" id="COG0678">
    <property type="taxonomic scope" value="Bacteria"/>
</dbReference>
<proteinExistence type="inferred from homology"/>
<dbReference type="PANTHER" id="PTHR10430">
    <property type="entry name" value="PEROXIREDOXIN"/>
    <property type="match status" value="1"/>
</dbReference>
<evidence type="ECO:0000256" key="4">
    <source>
        <dbReference type="ARBA" id="ARBA00023284"/>
    </source>
</evidence>
<evidence type="ECO:0000256" key="5">
    <source>
        <dbReference type="PIRSR" id="PIRSR637944-1"/>
    </source>
</evidence>